<dbReference type="OrthoDB" id="644207at2"/>
<dbReference type="PROSITE" id="PS51688">
    <property type="entry name" value="ICA"/>
    <property type="match status" value="1"/>
</dbReference>
<dbReference type="EMBL" id="RQHU01000019">
    <property type="protein sequence ID" value="TGN12356.1"/>
    <property type="molecule type" value="Genomic_DNA"/>
</dbReference>
<accession>A0A6H3NLW3</accession>
<gene>
    <name evidence="2" type="ORF">EHR08_13320</name>
</gene>
<organism evidence="2 3">
    <name type="scientific">Leptospira bandrabouensis</name>
    <dbReference type="NCBI Taxonomy" id="2484903"/>
    <lineage>
        <taxon>Bacteria</taxon>
        <taxon>Pseudomonadati</taxon>
        <taxon>Spirochaetota</taxon>
        <taxon>Spirochaetia</taxon>
        <taxon>Leptospirales</taxon>
        <taxon>Leptospiraceae</taxon>
        <taxon>Leptospira</taxon>
    </lineage>
</organism>
<dbReference type="InterPro" id="IPR030392">
    <property type="entry name" value="S74_ICA"/>
</dbReference>
<reference evidence="2" key="1">
    <citation type="journal article" date="2019" name="PLoS Negl. Trop. Dis.">
        <title>Revisiting the worldwide diversity of Leptospira species in the environment.</title>
        <authorList>
            <person name="Vincent A.T."/>
            <person name="Schiettekatte O."/>
            <person name="Bourhy P."/>
            <person name="Veyrier F.J."/>
            <person name="Picardeau M."/>
        </authorList>
    </citation>
    <scope>NUCLEOTIDE SEQUENCE [LARGE SCALE GENOMIC DNA]</scope>
    <source>
        <strain evidence="2">201601109</strain>
    </source>
</reference>
<feature type="domain" description="Peptidase S74" evidence="1">
    <location>
        <begin position="301"/>
        <end position="393"/>
    </location>
</feature>
<dbReference type="RefSeq" id="WP_135743253.1">
    <property type="nucleotide sequence ID" value="NZ_RQHT01000001.1"/>
</dbReference>
<dbReference type="Pfam" id="PF13884">
    <property type="entry name" value="Peptidase_S74"/>
    <property type="match status" value="1"/>
</dbReference>
<protein>
    <submittedName>
        <fullName evidence="2">Tail fiber domain-containing protein</fullName>
    </submittedName>
</protein>
<proteinExistence type="predicted"/>
<comment type="caution">
    <text evidence="2">The sequence shown here is derived from an EMBL/GenBank/DDBJ whole genome shotgun (WGS) entry which is preliminary data.</text>
</comment>
<sequence length="394" mass="42809">MFDKLAGLVGIGKGYGNALNQNNQLMQMMGAINKPYRIDKNEYQDVQFVDPKYAGDLEAELQGETAFNDISDDPAVRNAQLQALSEMEQLADKGITLQDEANQRKFINRANTEARANREAIDQNMQARGLGGSGLAYTSKLMADQEASNRLAEQGTDLASANADRRFNAIQGLGDMSGSVRGQDYQIASNKAGANDAVNNYNTNLKNQINQVNNSNQQTWNNNVANTRNDQTRYNRDNKLKIEGINAGSVSNANNTTTSGLTSLAGSNANLQVGRDQAIGNFAGSLLSGGGMLAGGMMTKSDKRVKKDISKLKPSEALRELTGHKFKYKDSFDDGNDHVGFMAQDFEKVIPSAVSNDEDGFKSIDYGNPEVQAIQLSAISELLNKIDKIEKKVA</sequence>
<keyword evidence="3" id="KW-1185">Reference proteome</keyword>
<evidence type="ECO:0000259" key="1">
    <source>
        <dbReference type="PROSITE" id="PS51688"/>
    </source>
</evidence>
<name>A0A6H3NLW3_9LEPT</name>
<dbReference type="Proteomes" id="UP000297649">
    <property type="component" value="Unassembled WGS sequence"/>
</dbReference>
<dbReference type="AlphaFoldDB" id="A0A6H3NLW3"/>
<evidence type="ECO:0000313" key="3">
    <source>
        <dbReference type="Proteomes" id="UP000297649"/>
    </source>
</evidence>
<evidence type="ECO:0000313" key="2">
    <source>
        <dbReference type="EMBL" id="TGN12356.1"/>
    </source>
</evidence>